<feature type="transmembrane region" description="Helical" evidence="1">
    <location>
        <begin position="274"/>
        <end position="295"/>
    </location>
</feature>
<name>A0A497F1N7_9CREN</name>
<reference evidence="2 3" key="1">
    <citation type="submission" date="2018-06" db="EMBL/GenBank/DDBJ databases">
        <title>Extensive metabolic versatility and redundancy in microbially diverse, dynamic hydrothermal sediments.</title>
        <authorList>
            <person name="Dombrowski N."/>
            <person name="Teske A."/>
            <person name="Baker B.J."/>
        </authorList>
    </citation>
    <scope>NUCLEOTIDE SEQUENCE [LARGE SCALE GENOMIC DNA]</scope>
    <source>
        <strain evidence="2">B34_G17</strain>
    </source>
</reference>
<gene>
    <name evidence="2" type="ORF">DRJ33_00565</name>
</gene>
<feature type="transmembrane region" description="Helical" evidence="1">
    <location>
        <begin position="12"/>
        <end position="32"/>
    </location>
</feature>
<feature type="transmembrane region" description="Helical" evidence="1">
    <location>
        <begin position="334"/>
        <end position="354"/>
    </location>
</feature>
<dbReference type="AlphaFoldDB" id="A0A497F1N7"/>
<organism evidence="2 3">
    <name type="scientific">Thermoproteota archaeon</name>
    <dbReference type="NCBI Taxonomy" id="2056631"/>
    <lineage>
        <taxon>Archaea</taxon>
        <taxon>Thermoproteota</taxon>
    </lineage>
</organism>
<keyword evidence="1" id="KW-0472">Membrane</keyword>
<feature type="transmembrane region" description="Helical" evidence="1">
    <location>
        <begin position="250"/>
        <end position="268"/>
    </location>
</feature>
<feature type="transmembrane region" description="Helical" evidence="1">
    <location>
        <begin position="44"/>
        <end position="63"/>
    </location>
</feature>
<keyword evidence="1" id="KW-1133">Transmembrane helix</keyword>
<feature type="transmembrane region" description="Helical" evidence="1">
    <location>
        <begin position="97"/>
        <end position="118"/>
    </location>
</feature>
<feature type="transmembrane region" description="Helical" evidence="1">
    <location>
        <begin position="148"/>
        <end position="166"/>
    </location>
</feature>
<evidence type="ECO:0000313" key="3">
    <source>
        <dbReference type="Proteomes" id="UP000272051"/>
    </source>
</evidence>
<feature type="transmembrane region" description="Helical" evidence="1">
    <location>
        <begin position="307"/>
        <end position="328"/>
    </location>
</feature>
<sequence length="367" mass="39413">MSEKPPVSKFAANLATTSILAEVFVINSFHYLLPVFLWIKTQDLVISTLGFAIYLICYGVGLLKIKLSKALNALRIIGSSAGFAAAFLFIISAAEEWYFIIPSLAALGVSAGGVMAAIPTIKDPVHSLALAVAPFAVATIVEQWHLDIFMYLGLAMLIFGIFIYLANFKVFLPRKPLELKLSAPKEVLVSAMLLPIGIYTITALLPLYGYWLLKIPLSIVGGICFLALIVPFAIASYLGKGGVVVGPEILSSFVLVKIAFLIMAIYVYEAWHFLLVWVGLVVLSSLETSSFLAVVSSTLKDPKVISSLALILPLFGGLGCLIAASSWLVGVPKLVFIIGAAPCLISAIVTRHHVVAVKRYARGIESA</sequence>
<feature type="transmembrane region" description="Helical" evidence="1">
    <location>
        <begin position="70"/>
        <end position="91"/>
    </location>
</feature>
<feature type="transmembrane region" description="Helical" evidence="1">
    <location>
        <begin position="187"/>
        <end position="211"/>
    </location>
</feature>
<evidence type="ECO:0000313" key="2">
    <source>
        <dbReference type="EMBL" id="RLE53583.1"/>
    </source>
</evidence>
<keyword evidence="1" id="KW-0812">Transmembrane</keyword>
<proteinExistence type="predicted"/>
<dbReference type="Proteomes" id="UP000272051">
    <property type="component" value="Unassembled WGS sequence"/>
</dbReference>
<feature type="transmembrane region" description="Helical" evidence="1">
    <location>
        <begin position="217"/>
        <end position="238"/>
    </location>
</feature>
<protein>
    <submittedName>
        <fullName evidence="2">Uncharacterized protein</fullName>
    </submittedName>
</protein>
<evidence type="ECO:0000256" key="1">
    <source>
        <dbReference type="SAM" id="Phobius"/>
    </source>
</evidence>
<comment type="caution">
    <text evidence="2">The sequence shown here is derived from an EMBL/GenBank/DDBJ whole genome shotgun (WGS) entry which is preliminary data.</text>
</comment>
<dbReference type="EMBL" id="QMQX01000006">
    <property type="protein sequence ID" value="RLE53583.1"/>
    <property type="molecule type" value="Genomic_DNA"/>
</dbReference>
<accession>A0A497F1N7</accession>